<gene>
    <name evidence="2" type="ORF">SDC9_50737</name>
</gene>
<accession>A0A644WL01</accession>
<evidence type="ECO:0000313" key="2">
    <source>
        <dbReference type="EMBL" id="MPM04460.1"/>
    </source>
</evidence>
<proteinExistence type="predicted"/>
<name>A0A644WL01_9ZZZZ</name>
<keyword evidence="1" id="KW-0472">Membrane</keyword>
<sequence length="412" mass="45983">MGRFRERERNTRDRIDLRAFRMRKDAAGFVGNGGSQGIAALALESEGTALAAQRAIQNVGELGGFAVLFRRPDDVVAVERCRSVSQRDGFVRVGRFRQVKGQVKHRVYGHGFGQRCFFSSDVFRRRGQGIDAVLFKLNSTALQPKASGDGVSKLHRLFGAVRGGFGQRPRKALCVFPYRHDLDLGIGMGSFRQLEPYLRVRVIIGATGITGIRASGSWCRGRCWCWLLRLTGGRCRLFRITWGRGIRRRGRWCWRDRLRIGLAGHIVGLALGHRIVGVELAVAGIPDDPVFFSDDGIALVIIRDIRLVVITAVPLGVFCFIVLALYPHQHFDNLGAGDRFVRFEAVRVICGIDDSGVDECLNVLFRPMPVNVGEGRRVLHRASRVQLQLLRQIRGKFPAGDDVVFPDEALRV</sequence>
<dbReference type="AlphaFoldDB" id="A0A644WL01"/>
<dbReference type="EMBL" id="VSSQ01001041">
    <property type="protein sequence ID" value="MPM04460.1"/>
    <property type="molecule type" value="Genomic_DNA"/>
</dbReference>
<feature type="transmembrane region" description="Helical" evidence="1">
    <location>
        <begin position="305"/>
        <end position="326"/>
    </location>
</feature>
<keyword evidence="1" id="KW-0812">Transmembrane</keyword>
<organism evidence="2">
    <name type="scientific">bioreactor metagenome</name>
    <dbReference type="NCBI Taxonomy" id="1076179"/>
    <lineage>
        <taxon>unclassified sequences</taxon>
        <taxon>metagenomes</taxon>
        <taxon>ecological metagenomes</taxon>
    </lineage>
</organism>
<comment type="caution">
    <text evidence="2">The sequence shown here is derived from an EMBL/GenBank/DDBJ whole genome shotgun (WGS) entry which is preliminary data.</text>
</comment>
<keyword evidence="1" id="KW-1133">Transmembrane helix</keyword>
<protein>
    <submittedName>
        <fullName evidence="2">Uncharacterized protein</fullName>
    </submittedName>
</protein>
<reference evidence="2" key="1">
    <citation type="submission" date="2019-08" db="EMBL/GenBank/DDBJ databases">
        <authorList>
            <person name="Kucharzyk K."/>
            <person name="Murdoch R.W."/>
            <person name="Higgins S."/>
            <person name="Loffler F."/>
        </authorList>
    </citation>
    <scope>NUCLEOTIDE SEQUENCE</scope>
</reference>
<evidence type="ECO:0000256" key="1">
    <source>
        <dbReference type="SAM" id="Phobius"/>
    </source>
</evidence>